<gene>
    <name evidence="2" type="ordered locus">Rpdx1_1516</name>
</gene>
<organism evidence="2 3">
    <name type="scientific">Rhodopseudomonas palustris (strain DX-1)</name>
    <dbReference type="NCBI Taxonomy" id="652103"/>
    <lineage>
        <taxon>Bacteria</taxon>
        <taxon>Pseudomonadati</taxon>
        <taxon>Pseudomonadota</taxon>
        <taxon>Alphaproteobacteria</taxon>
        <taxon>Hyphomicrobiales</taxon>
        <taxon>Nitrobacteraceae</taxon>
        <taxon>Rhodopseudomonas</taxon>
    </lineage>
</organism>
<dbReference type="KEGG" id="rpx:Rpdx1_1516"/>
<dbReference type="HOGENOM" id="CLU_1293484_0_0_5"/>
<protein>
    <submittedName>
        <fullName evidence="2">Uncharacterized protein</fullName>
    </submittedName>
</protein>
<keyword evidence="1" id="KW-1133">Transmembrane helix</keyword>
<name>E6VIC8_RHOPX</name>
<dbReference type="Proteomes" id="UP000001402">
    <property type="component" value="Chromosome"/>
</dbReference>
<evidence type="ECO:0000256" key="1">
    <source>
        <dbReference type="SAM" id="Phobius"/>
    </source>
</evidence>
<reference evidence="2" key="1">
    <citation type="submission" date="2010-12" db="EMBL/GenBank/DDBJ databases">
        <title>Complete sequence of Rhodopseudomonas palustris DX-1.</title>
        <authorList>
            <consortium name="US DOE Joint Genome Institute"/>
            <person name="Lucas S."/>
            <person name="Copeland A."/>
            <person name="Lapidus A."/>
            <person name="Cheng J.-F."/>
            <person name="Goodwin L."/>
            <person name="Pitluck S."/>
            <person name="Misra M."/>
            <person name="Chertkov O."/>
            <person name="Detter J.C."/>
            <person name="Han C."/>
            <person name="Tapia R."/>
            <person name="Land M."/>
            <person name="Hauser L."/>
            <person name="Kyrpides N."/>
            <person name="Ivanova N."/>
            <person name="Ovchinnikova G."/>
            <person name="Logan B."/>
            <person name="Oda Y."/>
            <person name="Harwood C."/>
            <person name="Woyke T."/>
        </authorList>
    </citation>
    <scope>NUCLEOTIDE SEQUENCE [LARGE SCALE GENOMIC DNA]</scope>
    <source>
        <strain evidence="2">DX-1</strain>
    </source>
</reference>
<accession>E6VIC8</accession>
<proteinExistence type="predicted"/>
<feature type="transmembrane region" description="Helical" evidence="1">
    <location>
        <begin position="102"/>
        <end position="122"/>
    </location>
</feature>
<keyword evidence="1" id="KW-0472">Membrane</keyword>
<dbReference type="eggNOG" id="ENOG5034BUA">
    <property type="taxonomic scope" value="Bacteria"/>
</dbReference>
<evidence type="ECO:0000313" key="2">
    <source>
        <dbReference type="EMBL" id="ADU43137.1"/>
    </source>
</evidence>
<keyword evidence="1" id="KW-0812">Transmembrane</keyword>
<evidence type="ECO:0000313" key="3">
    <source>
        <dbReference type="Proteomes" id="UP000001402"/>
    </source>
</evidence>
<dbReference type="EMBL" id="CP002418">
    <property type="protein sequence ID" value="ADU43137.1"/>
    <property type="molecule type" value="Genomic_DNA"/>
</dbReference>
<dbReference type="AlphaFoldDB" id="E6VIC8"/>
<sequence>METELAFWLSRYPIPLMVFGYDEAHNPIAPRKADETCLVGWIAPGGGDANLSWNLNDLSNHLDSAPAHPDWRTIYSDIPFRTGDQIKEHALRRLREQRKGFLVLKLALSMWLAVIPATFAIAEFLGPQWLGAIVLAYSLWKAWRVARELWGHSTPSPSASASREKQRKMDHYFYHCERNPGGFARLVLENFDADARERTRIEAAQIAANSQLK</sequence>